<evidence type="ECO:0000313" key="8">
    <source>
        <dbReference type="EMBL" id="MBB6051079.1"/>
    </source>
</evidence>
<comment type="subcellular location">
    <subcellularLocation>
        <location evidence="1">Membrane</location>
        <topology evidence="1">Multi-pass membrane protein</topology>
    </subcellularLocation>
</comment>
<dbReference type="RefSeq" id="WP_184197218.1">
    <property type="nucleotide sequence ID" value="NZ_JACHGW010000002.1"/>
</dbReference>
<dbReference type="PANTHER" id="PTHR11403:SF6">
    <property type="entry name" value="NITRIC OXIDE REDUCTASE SUBUNIT E"/>
    <property type="match status" value="1"/>
</dbReference>
<feature type="transmembrane region" description="Helical" evidence="6">
    <location>
        <begin position="88"/>
        <end position="110"/>
    </location>
</feature>
<dbReference type="GO" id="GO:0004129">
    <property type="term" value="F:cytochrome-c oxidase activity"/>
    <property type="evidence" value="ECO:0007669"/>
    <property type="project" value="InterPro"/>
</dbReference>
<evidence type="ECO:0000256" key="3">
    <source>
        <dbReference type="ARBA" id="ARBA00022692"/>
    </source>
</evidence>
<dbReference type="Proteomes" id="UP000520814">
    <property type="component" value="Unassembled WGS sequence"/>
</dbReference>
<dbReference type="Pfam" id="PF00510">
    <property type="entry name" value="COX3"/>
    <property type="match status" value="1"/>
</dbReference>
<evidence type="ECO:0000259" key="7">
    <source>
        <dbReference type="PROSITE" id="PS50253"/>
    </source>
</evidence>
<keyword evidence="4 6" id="KW-1133">Transmembrane helix</keyword>
<dbReference type="PANTHER" id="PTHR11403">
    <property type="entry name" value="CYTOCHROME C OXIDASE SUBUNIT III"/>
    <property type="match status" value="1"/>
</dbReference>
<evidence type="ECO:0000256" key="2">
    <source>
        <dbReference type="ARBA" id="ARBA00010581"/>
    </source>
</evidence>
<dbReference type="InterPro" id="IPR024791">
    <property type="entry name" value="Cyt_c/ubiquinol_Oxase_su3"/>
</dbReference>
<gene>
    <name evidence="8" type="ORF">HNQ39_002870</name>
</gene>
<dbReference type="EMBL" id="JACHGW010000002">
    <property type="protein sequence ID" value="MBB6051079.1"/>
    <property type="molecule type" value="Genomic_DNA"/>
</dbReference>
<proteinExistence type="inferred from homology"/>
<organism evidence="8 9">
    <name type="scientific">Armatimonas rosea</name>
    <dbReference type="NCBI Taxonomy" id="685828"/>
    <lineage>
        <taxon>Bacteria</taxon>
        <taxon>Bacillati</taxon>
        <taxon>Armatimonadota</taxon>
        <taxon>Armatimonadia</taxon>
        <taxon>Armatimonadales</taxon>
        <taxon>Armatimonadaceae</taxon>
        <taxon>Armatimonas</taxon>
    </lineage>
</organism>
<dbReference type="Gene3D" id="1.20.120.80">
    <property type="entry name" value="Cytochrome c oxidase, subunit III, four-helix bundle"/>
    <property type="match status" value="2"/>
</dbReference>
<keyword evidence="5 6" id="KW-0472">Membrane</keyword>
<feature type="transmembrane region" description="Helical" evidence="6">
    <location>
        <begin position="36"/>
        <end position="61"/>
    </location>
</feature>
<evidence type="ECO:0000256" key="1">
    <source>
        <dbReference type="ARBA" id="ARBA00004141"/>
    </source>
</evidence>
<dbReference type="GO" id="GO:0019646">
    <property type="term" value="P:aerobic electron transport chain"/>
    <property type="evidence" value="ECO:0007669"/>
    <property type="project" value="InterPro"/>
</dbReference>
<dbReference type="SUPFAM" id="SSF81452">
    <property type="entry name" value="Cytochrome c oxidase subunit III-like"/>
    <property type="match status" value="2"/>
</dbReference>
<name>A0A7W9W646_ARMRO</name>
<keyword evidence="3 6" id="KW-0812">Transmembrane</keyword>
<dbReference type="PROSITE" id="PS50253">
    <property type="entry name" value="COX3"/>
    <property type="match status" value="1"/>
</dbReference>
<feature type="domain" description="Heme-copper oxidase subunit III family profile" evidence="7">
    <location>
        <begin position="38"/>
        <end position="319"/>
    </location>
</feature>
<reference evidence="8 9" key="1">
    <citation type="submission" date="2020-08" db="EMBL/GenBank/DDBJ databases">
        <title>Genomic Encyclopedia of Type Strains, Phase IV (KMG-IV): sequencing the most valuable type-strain genomes for metagenomic binning, comparative biology and taxonomic classification.</title>
        <authorList>
            <person name="Goeker M."/>
        </authorList>
    </citation>
    <scope>NUCLEOTIDE SEQUENCE [LARGE SCALE GENOMIC DNA]</scope>
    <source>
        <strain evidence="8 9">DSM 23562</strain>
    </source>
</reference>
<sequence length="319" mass="36113">MSLHALEPGAGAEHAHGAGQRVSMQYENIDQQNESYLVGMWSFLVTEIMFFGGLFLAYALYRVMYFNTYLEAHQFLLQYGWFGMHNGFPWLGTINTTVLLTSSLFMVLAVYNAQIGQRIKTILWLLTVVGCAFGFMVVKYFEYTNKLHEGLYPDRNFNYARALYILKTEHAAGHEGHENPRANEAWTAMKAAEKAGAKLTEEGLEIPATQTAQVAGGINQSLTEVPKDTIAFSVPDASYSKYLSEANHARLFMSIYFSMTGLHGIHVSLGILMMGLLILFYGIKHPCVDDYMPLEMIGLYWHFVDIVWIFLFPLMYLIS</sequence>
<evidence type="ECO:0000256" key="6">
    <source>
        <dbReference type="SAM" id="Phobius"/>
    </source>
</evidence>
<keyword evidence="9" id="KW-1185">Reference proteome</keyword>
<dbReference type="InterPro" id="IPR035973">
    <property type="entry name" value="Cyt_c_oxidase_su3-like_sf"/>
</dbReference>
<dbReference type="InterPro" id="IPR000298">
    <property type="entry name" value="Cyt_c_oxidase-like_su3"/>
</dbReference>
<evidence type="ECO:0000256" key="4">
    <source>
        <dbReference type="ARBA" id="ARBA00022989"/>
    </source>
</evidence>
<dbReference type="InterPro" id="IPR013833">
    <property type="entry name" value="Cyt_c_oxidase_su3_a-hlx"/>
</dbReference>
<feature type="transmembrane region" description="Helical" evidence="6">
    <location>
        <begin position="255"/>
        <end position="279"/>
    </location>
</feature>
<accession>A0A7W9W646</accession>
<dbReference type="AlphaFoldDB" id="A0A7W9W646"/>
<feature type="transmembrane region" description="Helical" evidence="6">
    <location>
        <begin position="122"/>
        <end position="141"/>
    </location>
</feature>
<comment type="similarity">
    <text evidence="2">Belongs to the cytochrome c oxidase subunit 3 family.</text>
</comment>
<dbReference type="GO" id="GO:0016020">
    <property type="term" value="C:membrane"/>
    <property type="evidence" value="ECO:0007669"/>
    <property type="project" value="UniProtKB-SubCell"/>
</dbReference>
<protein>
    <submittedName>
        <fullName evidence="8">Cytochrome c oxidase subunit 3</fullName>
    </submittedName>
</protein>
<evidence type="ECO:0000256" key="5">
    <source>
        <dbReference type="ARBA" id="ARBA00023136"/>
    </source>
</evidence>
<feature type="transmembrane region" description="Helical" evidence="6">
    <location>
        <begin position="299"/>
        <end position="318"/>
    </location>
</feature>
<comment type="caution">
    <text evidence="8">The sequence shown here is derived from an EMBL/GenBank/DDBJ whole genome shotgun (WGS) entry which is preliminary data.</text>
</comment>
<evidence type="ECO:0000313" key="9">
    <source>
        <dbReference type="Proteomes" id="UP000520814"/>
    </source>
</evidence>